<proteinExistence type="predicted"/>
<evidence type="ECO:0000313" key="8">
    <source>
        <dbReference type="Proteomes" id="UP000199632"/>
    </source>
</evidence>
<feature type="transmembrane region" description="Helical" evidence="5">
    <location>
        <begin position="322"/>
        <end position="339"/>
    </location>
</feature>
<feature type="transmembrane region" description="Helical" evidence="5">
    <location>
        <begin position="47"/>
        <end position="67"/>
    </location>
</feature>
<feature type="transmembrane region" description="Helical" evidence="5">
    <location>
        <begin position="21"/>
        <end position="41"/>
    </location>
</feature>
<name>A0A1H3UAE6_9ACTN</name>
<dbReference type="Proteomes" id="UP000199632">
    <property type="component" value="Unassembled WGS sequence"/>
</dbReference>
<evidence type="ECO:0000256" key="3">
    <source>
        <dbReference type="ARBA" id="ARBA00022989"/>
    </source>
</evidence>
<feature type="transmembrane region" description="Helical" evidence="5">
    <location>
        <begin position="136"/>
        <end position="153"/>
    </location>
</feature>
<accession>A0A1H3UAE6</accession>
<evidence type="ECO:0000256" key="1">
    <source>
        <dbReference type="ARBA" id="ARBA00004141"/>
    </source>
</evidence>
<dbReference type="InterPro" id="IPR044880">
    <property type="entry name" value="NCX_ion-bd_dom_sf"/>
</dbReference>
<dbReference type="Pfam" id="PF01699">
    <property type="entry name" value="Na_Ca_ex"/>
    <property type="match status" value="2"/>
</dbReference>
<evidence type="ECO:0000259" key="6">
    <source>
        <dbReference type="Pfam" id="PF01699"/>
    </source>
</evidence>
<evidence type="ECO:0000256" key="5">
    <source>
        <dbReference type="SAM" id="Phobius"/>
    </source>
</evidence>
<feature type="transmembrane region" description="Helical" evidence="5">
    <location>
        <begin position="197"/>
        <end position="214"/>
    </location>
</feature>
<organism evidence="7 8">
    <name type="scientific">Asanoa ishikariensis</name>
    <dbReference type="NCBI Taxonomy" id="137265"/>
    <lineage>
        <taxon>Bacteria</taxon>
        <taxon>Bacillati</taxon>
        <taxon>Actinomycetota</taxon>
        <taxon>Actinomycetes</taxon>
        <taxon>Micromonosporales</taxon>
        <taxon>Micromonosporaceae</taxon>
        <taxon>Asanoa</taxon>
    </lineage>
</organism>
<feature type="transmembrane region" description="Helical" evidence="5">
    <location>
        <begin position="401"/>
        <end position="418"/>
    </location>
</feature>
<dbReference type="AlphaFoldDB" id="A0A1H3UAE6"/>
<keyword evidence="3 5" id="KW-1133">Transmembrane helix</keyword>
<evidence type="ECO:0000256" key="2">
    <source>
        <dbReference type="ARBA" id="ARBA00022692"/>
    </source>
</evidence>
<dbReference type="EMBL" id="FNQB01000004">
    <property type="protein sequence ID" value="SDZ59257.1"/>
    <property type="molecule type" value="Genomic_DNA"/>
</dbReference>
<protein>
    <submittedName>
        <fullName evidence="7">Cation:H+ antiporter</fullName>
    </submittedName>
</protein>
<feature type="transmembrane region" description="Helical" evidence="5">
    <location>
        <begin position="374"/>
        <end position="395"/>
    </location>
</feature>
<feature type="domain" description="Sodium/calcium exchanger membrane region" evidence="6">
    <location>
        <begin position="244"/>
        <end position="388"/>
    </location>
</feature>
<keyword evidence="2 5" id="KW-0812">Transmembrane</keyword>
<feature type="transmembrane region" description="Helical" evidence="5">
    <location>
        <begin position="74"/>
        <end position="93"/>
    </location>
</feature>
<feature type="domain" description="Sodium/calcium exchanger membrane region" evidence="6">
    <location>
        <begin position="49"/>
        <end position="212"/>
    </location>
</feature>
<evidence type="ECO:0000256" key="4">
    <source>
        <dbReference type="ARBA" id="ARBA00023136"/>
    </source>
</evidence>
<sequence length="467" mass="49218">MTWVGHKVVSMSAGSGGRPPAAGLIAVLLAVPGVVIRVAGLHPSPPVAAVVYGLAIVGAAFLLAWAAEAAQVDISAGLAVALLALIAVLPEYAVDFVFTARGGEAVAAYGPSCLAPGEETSNCSLALANMTGANRILVGVGWALVVVIAWRRMRARGEPPATATRVTLGRPDSVAIAFLTVASLYCLVLPFKRTLSLVDSGVLLAIFVVYSWRVSRAPAGVPDLIGPAAWVGALSRRPRRLTVVAMFLGAAAVILLTAEHFADSLVETGAQFGISEFLLVQWLAPLASEAPELLVAGLYAWRLHTTDALGALLSSKVNQWTLLVGSLPIVFAVSSGGWSGLPIESTQREELLLTAAQSLLAVSLLIGRTLTLRAALLLFGLFVGQFVLSAAVPSSWQGRELIGLSVVYLVLAALTVFRDRRLVLPLLRDGFITPYRAMGEDMRCTTTAGKLRLRETIIQVPPRRRDT</sequence>
<feature type="transmembrane region" description="Helical" evidence="5">
    <location>
        <begin position="241"/>
        <end position="262"/>
    </location>
</feature>
<keyword evidence="4 5" id="KW-0472">Membrane</keyword>
<dbReference type="GO" id="GO:0055085">
    <property type="term" value="P:transmembrane transport"/>
    <property type="evidence" value="ECO:0007669"/>
    <property type="project" value="InterPro"/>
</dbReference>
<evidence type="ECO:0000313" key="7">
    <source>
        <dbReference type="EMBL" id="SDZ59257.1"/>
    </source>
</evidence>
<reference evidence="8" key="1">
    <citation type="submission" date="2016-10" db="EMBL/GenBank/DDBJ databases">
        <authorList>
            <person name="Varghese N."/>
            <person name="Submissions S."/>
        </authorList>
    </citation>
    <scope>NUCLEOTIDE SEQUENCE [LARGE SCALE GENOMIC DNA]</scope>
    <source>
        <strain evidence="8">DSM 44718</strain>
    </source>
</reference>
<comment type="subcellular location">
    <subcellularLocation>
        <location evidence="1">Membrane</location>
        <topology evidence="1">Multi-pass membrane protein</topology>
    </subcellularLocation>
</comment>
<dbReference type="Gene3D" id="1.20.1420.30">
    <property type="entry name" value="NCX, central ion-binding region"/>
    <property type="match status" value="1"/>
</dbReference>
<dbReference type="GO" id="GO:0016020">
    <property type="term" value="C:membrane"/>
    <property type="evidence" value="ECO:0007669"/>
    <property type="project" value="UniProtKB-SubCell"/>
</dbReference>
<keyword evidence="8" id="KW-1185">Reference proteome</keyword>
<dbReference type="InterPro" id="IPR004837">
    <property type="entry name" value="NaCa_Exmemb"/>
</dbReference>
<dbReference type="STRING" id="137265.SAMN05421684_6843"/>
<gene>
    <name evidence="7" type="ORF">SAMN05421684_6843</name>
</gene>
<feature type="transmembrane region" description="Helical" evidence="5">
    <location>
        <begin position="174"/>
        <end position="191"/>
    </location>
</feature>